<keyword evidence="3" id="KW-1185">Reference proteome</keyword>
<reference evidence="2" key="1">
    <citation type="journal article" date="2023" name="G3 (Bethesda)">
        <title>A reference genome for the long-term kleptoplast-retaining sea slug Elysia crispata morphotype clarki.</title>
        <authorList>
            <person name="Eastman K.E."/>
            <person name="Pendleton A.L."/>
            <person name="Shaikh M.A."/>
            <person name="Suttiyut T."/>
            <person name="Ogas R."/>
            <person name="Tomko P."/>
            <person name="Gavelis G."/>
            <person name="Widhalm J.R."/>
            <person name="Wisecaver J.H."/>
        </authorList>
    </citation>
    <scope>NUCLEOTIDE SEQUENCE</scope>
    <source>
        <strain evidence="2">ECLA1</strain>
    </source>
</reference>
<evidence type="ECO:0000313" key="2">
    <source>
        <dbReference type="EMBL" id="KAK3738396.1"/>
    </source>
</evidence>
<comment type="caution">
    <text evidence="2">The sequence shown here is derived from an EMBL/GenBank/DDBJ whole genome shotgun (WGS) entry which is preliminary data.</text>
</comment>
<protein>
    <submittedName>
        <fullName evidence="2">Uncharacterized protein</fullName>
    </submittedName>
</protein>
<dbReference type="EMBL" id="JAWDGP010006598">
    <property type="protein sequence ID" value="KAK3738396.1"/>
    <property type="molecule type" value="Genomic_DNA"/>
</dbReference>
<name>A0AAE0YBR1_9GAST</name>
<accession>A0AAE0YBR1</accession>
<sequence length="105" mass="11533">MTKVQVLGTIAPTHAPNIFDLNMPVQKLHLLLTLGLSFPSRNSSSGYTVDIPQTPRKDRSVGNTDKRLSSPGTRPHSDVMLDDIHLAGETSAMLNSWKLWVQIGL</sequence>
<feature type="region of interest" description="Disordered" evidence="1">
    <location>
        <begin position="38"/>
        <end position="76"/>
    </location>
</feature>
<proteinExistence type="predicted"/>
<dbReference type="Proteomes" id="UP001283361">
    <property type="component" value="Unassembled WGS sequence"/>
</dbReference>
<dbReference type="AlphaFoldDB" id="A0AAE0YBR1"/>
<gene>
    <name evidence="2" type="ORF">RRG08_037033</name>
</gene>
<feature type="compositionally biased region" description="Basic and acidic residues" evidence="1">
    <location>
        <begin position="55"/>
        <end position="68"/>
    </location>
</feature>
<evidence type="ECO:0000313" key="3">
    <source>
        <dbReference type="Proteomes" id="UP001283361"/>
    </source>
</evidence>
<organism evidence="2 3">
    <name type="scientific">Elysia crispata</name>
    <name type="common">lettuce slug</name>
    <dbReference type="NCBI Taxonomy" id="231223"/>
    <lineage>
        <taxon>Eukaryota</taxon>
        <taxon>Metazoa</taxon>
        <taxon>Spiralia</taxon>
        <taxon>Lophotrochozoa</taxon>
        <taxon>Mollusca</taxon>
        <taxon>Gastropoda</taxon>
        <taxon>Heterobranchia</taxon>
        <taxon>Euthyneura</taxon>
        <taxon>Panpulmonata</taxon>
        <taxon>Sacoglossa</taxon>
        <taxon>Placobranchoidea</taxon>
        <taxon>Plakobranchidae</taxon>
        <taxon>Elysia</taxon>
    </lineage>
</organism>
<evidence type="ECO:0000256" key="1">
    <source>
        <dbReference type="SAM" id="MobiDB-lite"/>
    </source>
</evidence>